<dbReference type="SUPFAM" id="SSF54975">
    <property type="entry name" value="Acylphosphatase/BLUF domain-like"/>
    <property type="match status" value="1"/>
</dbReference>
<reference evidence="8 9" key="1">
    <citation type="submission" date="2019-03" db="EMBL/GenBank/DDBJ databases">
        <title>Above-ground endophytic microbial communities from plants in different locations in the United States.</title>
        <authorList>
            <person name="Frank C."/>
        </authorList>
    </citation>
    <scope>NUCLEOTIDE SEQUENCE [LARGE SCALE GENOMIC DNA]</scope>
    <source>
        <strain evidence="8 9">LP_13_YM</strain>
    </source>
</reference>
<evidence type="ECO:0000313" key="9">
    <source>
        <dbReference type="Proteomes" id="UP000295645"/>
    </source>
</evidence>
<keyword evidence="9" id="KW-1185">Reference proteome</keyword>
<evidence type="ECO:0000256" key="3">
    <source>
        <dbReference type="ARBA" id="ARBA00015991"/>
    </source>
</evidence>
<evidence type="ECO:0000313" key="8">
    <source>
        <dbReference type="EMBL" id="TCV91290.1"/>
    </source>
</evidence>
<comment type="caution">
    <text evidence="8">The sequence shown here is derived from an EMBL/GenBank/DDBJ whole genome shotgun (WGS) entry which is preliminary data.</text>
</comment>
<comment type="similarity">
    <text evidence="1 6">Belongs to the acylphosphatase family.</text>
</comment>
<dbReference type="GO" id="GO:0003998">
    <property type="term" value="F:acylphosphatase activity"/>
    <property type="evidence" value="ECO:0007669"/>
    <property type="project" value="UniProtKB-EC"/>
</dbReference>
<evidence type="ECO:0000256" key="1">
    <source>
        <dbReference type="ARBA" id="ARBA00005614"/>
    </source>
</evidence>
<dbReference type="Pfam" id="PF00708">
    <property type="entry name" value="Acylphosphatase"/>
    <property type="match status" value="1"/>
</dbReference>
<evidence type="ECO:0000256" key="6">
    <source>
        <dbReference type="RuleBase" id="RU004168"/>
    </source>
</evidence>
<dbReference type="EC" id="3.6.1.7" evidence="2 5"/>
<dbReference type="PANTHER" id="PTHR47268:SF4">
    <property type="entry name" value="ACYLPHOSPHATASE"/>
    <property type="match status" value="1"/>
</dbReference>
<dbReference type="RefSeq" id="WP_132147451.1">
    <property type="nucleotide sequence ID" value="NZ_SMCS01000012.1"/>
</dbReference>
<feature type="active site" evidence="5">
    <location>
        <position position="36"/>
    </location>
</feature>
<protein>
    <recommendedName>
        <fullName evidence="3 5">acylphosphatase</fullName>
        <ecNumber evidence="2 5">3.6.1.7</ecNumber>
    </recommendedName>
</protein>
<evidence type="ECO:0000256" key="4">
    <source>
        <dbReference type="ARBA" id="ARBA00047645"/>
    </source>
</evidence>
<dbReference type="InterPro" id="IPR001792">
    <property type="entry name" value="Acylphosphatase-like_dom"/>
</dbReference>
<evidence type="ECO:0000256" key="2">
    <source>
        <dbReference type="ARBA" id="ARBA00012150"/>
    </source>
</evidence>
<dbReference type="InterPro" id="IPR036046">
    <property type="entry name" value="Acylphosphatase-like_dom_sf"/>
</dbReference>
<feature type="active site" evidence="5">
    <location>
        <position position="18"/>
    </location>
</feature>
<dbReference type="InterPro" id="IPR017968">
    <property type="entry name" value="Acylphosphatase_CS"/>
</dbReference>
<sequence>MKAVRFLIRGRVQGVFFRASARDEAIRLKLTGHARNLVDGSVEVVAYGDSLAIDRLESWLHEGPPSADVVELYREDIDAGDAPASFVTK</sequence>
<dbReference type="PANTHER" id="PTHR47268">
    <property type="entry name" value="ACYLPHOSPHATASE"/>
    <property type="match status" value="1"/>
</dbReference>
<dbReference type="AlphaFoldDB" id="A0A4R3YGK5"/>
<dbReference type="Gene3D" id="3.30.70.100">
    <property type="match status" value="1"/>
</dbReference>
<dbReference type="EMBL" id="SMCS01000012">
    <property type="protein sequence ID" value="TCV91290.1"/>
    <property type="molecule type" value="Genomic_DNA"/>
</dbReference>
<dbReference type="InterPro" id="IPR020456">
    <property type="entry name" value="Acylphosphatase"/>
</dbReference>
<evidence type="ECO:0000259" key="7">
    <source>
        <dbReference type="PROSITE" id="PS51160"/>
    </source>
</evidence>
<organism evidence="8 9">
    <name type="scientific">Luteibacter rhizovicinus</name>
    <dbReference type="NCBI Taxonomy" id="242606"/>
    <lineage>
        <taxon>Bacteria</taxon>
        <taxon>Pseudomonadati</taxon>
        <taxon>Pseudomonadota</taxon>
        <taxon>Gammaproteobacteria</taxon>
        <taxon>Lysobacterales</taxon>
        <taxon>Rhodanobacteraceae</taxon>
        <taxon>Luteibacter</taxon>
    </lineage>
</organism>
<evidence type="ECO:0000256" key="5">
    <source>
        <dbReference type="PROSITE-ProRule" id="PRU00520"/>
    </source>
</evidence>
<dbReference type="PROSITE" id="PS00150">
    <property type="entry name" value="ACYLPHOSPHATASE_1"/>
    <property type="match status" value="1"/>
</dbReference>
<comment type="catalytic activity">
    <reaction evidence="4 5">
        <text>an acyl phosphate + H2O = a carboxylate + phosphate + H(+)</text>
        <dbReference type="Rhea" id="RHEA:14965"/>
        <dbReference type="ChEBI" id="CHEBI:15377"/>
        <dbReference type="ChEBI" id="CHEBI:15378"/>
        <dbReference type="ChEBI" id="CHEBI:29067"/>
        <dbReference type="ChEBI" id="CHEBI:43474"/>
        <dbReference type="ChEBI" id="CHEBI:59918"/>
        <dbReference type="EC" id="3.6.1.7"/>
    </reaction>
</comment>
<dbReference type="OrthoDB" id="5295388at2"/>
<dbReference type="Proteomes" id="UP000295645">
    <property type="component" value="Unassembled WGS sequence"/>
</dbReference>
<feature type="domain" description="Acylphosphatase-like" evidence="7">
    <location>
        <begin position="3"/>
        <end position="89"/>
    </location>
</feature>
<gene>
    <name evidence="8" type="ORF">EC912_11236</name>
</gene>
<keyword evidence="5" id="KW-0378">Hydrolase</keyword>
<dbReference type="PROSITE" id="PS51160">
    <property type="entry name" value="ACYLPHOSPHATASE_3"/>
    <property type="match status" value="1"/>
</dbReference>
<accession>A0A4R3YGK5</accession>
<name>A0A4R3YGK5_9GAMM</name>
<proteinExistence type="inferred from homology"/>